<dbReference type="OrthoDB" id="134475at2"/>
<dbReference type="InterPro" id="IPR013783">
    <property type="entry name" value="Ig-like_fold"/>
</dbReference>
<feature type="transmembrane region" description="Helical" evidence="1">
    <location>
        <begin position="290"/>
        <end position="310"/>
    </location>
</feature>
<comment type="caution">
    <text evidence="3">The sequence shown here is derived from an EMBL/GenBank/DDBJ whole genome shotgun (WGS) entry which is preliminary data.</text>
</comment>
<name>A0A4R0QRL9_9BIFI</name>
<keyword evidence="1" id="KW-1133">Transmembrane helix</keyword>
<proteinExistence type="predicted"/>
<dbReference type="Gene3D" id="2.60.40.4180">
    <property type="match status" value="1"/>
</dbReference>
<protein>
    <recommendedName>
        <fullName evidence="2">SpaA-like prealbumin fold domain-containing protein</fullName>
    </recommendedName>
</protein>
<evidence type="ECO:0000256" key="1">
    <source>
        <dbReference type="SAM" id="Phobius"/>
    </source>
</evidence>
<dbReference type="Proteomes" id="UP000291289">
    <property type="component" value="Unassembled WGS sequence"/>
</dbReference>
<keyword evidence="4" id="KW-1185">Reference proteome</keyword>
<organism evidence="3 4">
    <name type="scientific">Alloscardovia theropitheci</name>
    <dbReference type="NCBI Taxonomy" id="2496842"/>
    <lineage>
        <taxon>Bacteria</taxon>
        <taxon>Bacillati</taxon>
        <taxon>Actinomycetota</taxon>
        <taxon>Actinomycetes</taxon>
        <taxon>Bifidobacteriales</taxon>
        <taxon>Bifidobacteriaceae</taxon>
        <taxon>Alloscardovia</taxon>
    </lineage>
</organism>
<gene>
    <name evidence="3" type="ORF">EJ419_06905</name>
</gene>
<dbReference type="AlphaFoldDB" id="A0A4R0QRL9"/>
<reference evidence="3 4" key="1">
    <citation type="submission" date="2018-12" db="EMBL/GenBank/DDBJ databases">
        <title>Alloscrdovia theropitheci sp. nov: a novel taxon from the feces of the bleeding-herat monkey (Theropithecus geleda).</title>
        <authorList>
            <person name="Modesto M."/>
        </authorList>
    </citation>
    <scope>NUCLEOTIDE SEQUENCE [LARGE SCALE GENOMIC DNA]</scope>
    <source>
        <strain evidence="3 4">GLDI4/2</strain>
    </source>
</reference>
<dbReference type="SUPFAM" id="SSF49478">
    <property type="entry name" value="Cna protein B-type domain"/>
    <property type="match status" value="1"/>
</dbReference>
<dbReference type="GO" id="GO:0005975">
    <property type="term" value="P:carbohydrate metabolic process"/>
    <property type="evidence" value="ECO:0007669"/>
    <property type="project" value="UniProtKB-ARBA"/>
</dbReference>
<sequence length="319" mass="35840">MKLHNPHIRQAILLFAAFLSLCAMVLGVVISSNTQLAMAVSETYSLKIHIDKYEEILAHYSGPTADHSALKLEMWSLNRHQLINNDLQTTLETLHNESEAQLRTRFTSSYIPIMLENQYLYAQGITEGIYYVRGNLPVNGKDNKFEFILDTSTAGSVREFDITAKTIGQRETPVGSYYFLKVSDDARRKPLRGAVFEVYRKTDAGEYVPYKRDGRLLTVQSGDDGEFSVTNVPYGHYALKEVQAPRGYALAENMVLFTVDANHDETLHVHKQHDVIVITNHRVPPLARTGASIIIVAVCVICAIILGICVRNGKLKRDE</sequence>
<evidence type="ECO:0000259" key="2">
    <source>
        <dbReference type="Pfam" id="PF17802"/>
    </source>
</evidence>
<evidence type="ECO:0000313" key="3">
    <source>
        <dbReference type="EMBL" id="TCD53695.1"/>
    </source>
</evidence>
<dbReference type="Pfam" id="PF17802">
    <property type="entry name" value="SpaA"/>
    <property type="match status" value="1"/>
</dbReference>
<keyword evidence="1" id="KW-0472">Membrane</keyword>
<accession>A0A4R0QRL9</accession>
<dbReference type="Gene3D" id="2.60.40.10">
    <property type="entry name" value="Immunoglobulins"/>
    <property type="match status" value="1"/>
</dbReference>
<keyword evidence="1" id="KW-0812">Transmembrane</keyword>
<dbReference type="InterPro" id="IPR041033">
    <property type="entry name" value="SpaA_PFL_dom_1"/>
</dbReference>
<evidence type="ECO:0000313" key="4">
    <source>
        <dbReference type="Proteomes" id="UP000291289"/>
    </source>
</evidence>
<feature type="domain" description="SpaA-like prealbumin fold" evidence="2">
    <location>
        <begin position="184"/>
        <end position="270"/>
    </location>
</feature>
<dbReference type="RefSeq" id="WP_131284967.1">
    <property type="nucleotide sequence ID" value="NZ_RXLP01000026.1"/>
</dbReference>
<dbReference type="EMBL" id="RXLP01000026">
    <property type="protein sequence ID" value="TCD53695.1"/>
    <property type="molecule type" value="Genomic_DNA"/>
</dbReference>